<dbReference type="AlphaFoldDB" id="A0A4P6U4S5"/>
<dbReference type="GeneID" id="300102952"/>
<protein>
    <recommendedName>
        <fullName evidence="3">DUF3168 domain-containing protein</fullName>
    </recommendedName>
</protein>
<keyword evidence="2" id="KW-1185">Reference proteome</keyword>
<keyword evidence="1" id="KW-0614">Plasmid</keyword>
<sequence>MISRLAASRAVAALLAEATGLPVGRGHAPNGAQAPYYLLYSVDTSLSGAPFADLNEDALTVYQVTSVSGPDPTVLSSAGLEDQAEWMADKARQAFLLRDSVTGRWRYPLTVPGYRDMARTLDTEPGGTSDPADGIISYVQRFSIAWTPA</sequence>
<name>A0A4P6U4S5_STRSO</name>
<reference evidence="1 2" key="1">
    <citation type="submission" date="2018-08" db="EMBL/GenBank/DDBJ databases">
        <title>The complete genome sequence of Streptomyces seoulensis, a pioneer strain for nickel superoxide dismutase discovery.</title>
        <authorList>
            <person name="Shin J."/>
            <person name="Lee J.-S."/>
            <person name="Lee E.-J."/>
            <person name="Youn H.-D."/>
        </authorList>
    </citation>
    <scope>NUCLEOTIDE SEQUENCE [LARGE SCALE GENOMIC DNA]</scope>
    <source>
        <strain evidence="1 2">KCTC 9819</strain>
        <plasmid evidence="1 2">unnamed</plasmid>
    </source>
</reference>
<dbReference type="EMBL" id="CP032230">
    <property type="protein sequence ID" value="QBJ94423.1"/>
    <property type="molecule type" value="Genomic_DNA"/>
</dbReference>
<evidence type="ECO:0008006" key="3">
    <source>
        <dbReference type="Google" id="ProtNLM"/>
    </source>
</evidence>
<dbReference type="KEGG" id="sseo:D0Z67_29065"/>
<dbReference type="STRING" id="73044.GCA_000725795_04924"/>
<evidence type="ECO:0000313" key="2">
    <source>
        <dbReference type="Proteomes" id="UP000292547"/>
    </source>
</evidence>
<organism evidence="1 2">
    <name type="scientific">Streptomyces seoulensis</name>
    <dbReference type="NCBI Taxonomy" id="73044"/>
    <lineage>
        <taxon>Bacteria</taxon>
        <taxon>Bacillati</taxon>
        <taxon>Actinomycetota</taxon>
        <taxon>Actinomycetes</taxon>
        <taxon>Kitasatosporales</taxon>
        <taxon>Streptomycetaceae</taxon>
        <taxon>Streptomyces</taxon>
    </lineage>
</organism>
<accession>A0A4P6U4S5</accession>
<dbReference type="OrthoDB" id="3871241at2"/>
<geneLocation type="plasmid" evidence="1">
    <name>unnamed</name>
</geneLocation>
<dbReference type="Proteomes" id="UP000292547">
    <property type="component" value="Plasmid unnamed"/>
</dbReference>
<evidence type="ECO:0000313" key="1">
    <source>
        <dbReference type="EMBL" id="QBJ94423.1"/>
    </source>
</evidence>
<dbReference type="RefSeq" id="WP_031183028.1">
    <property type="nucleotide sequence ID" value="NZ_CP032230.1"/>
</dbReference>
<gene>
    <name evidence="1" type="ORF">D0Z67_29065</name>
</gene>
<proteinExistence type="predicted"/>